<dbReference type="NCBIfam" id="TIGR01777">
    <property type="entry name" value="yfcH"/>
    <property type="match status" value="1"/>
</dbReference>
<evidence type="ECO:0000259" key="2">
    <source>
        <dbReference type="Pfam" id="PF01370"/>
    </source>
</evidence>
<protein>
    <submittedName>
        <fullName evidence="4">TIGR01777 family protein</fullName>
    </submittedName>
</protein>
<name>A0A831QM07_9FLAO</name>
<comment type="similarity">
    <text evidence="1">Belongs to the NAD(P)-dependent epimerase/dehydratase family. SDR39U1 subfamily.</text>
</comment>
<evidence type="ECO:0000256" key="1">
    <source>
        <dbReference type="ARBA" id="ARBA00009353"/>
    </source>
</evidence>
<evidence type="ECO:0000259" key="3">
    <source>
        <dbReference type="Pfam" id="PF08338"/>
    </source>
</evidence>
<dbReference type="Proteomes" id="UP000886191">
    <property type="component" value="Unassembled WGS sequence"/>
</dbReference>
<organism evidence="4">
    <name type="scientific">Pricia antarctica</name>
    <dbReference type="NCBI Taxonomy" id="641691"/>
    <lineage>
        <taxon>Bacteria</taxon>
        <taxon>Pseudomonadati</taxon>
        <taxon>Bacteroidota</taxon>
        <taxon>Flavobacteriia</taxon>
        <taxon>Flavobacteriales</taxon>
        <taxon>Flavobacteriaceae</taxon>
        <taxon>Pricia</taxon>
    </lineage>
</organism>
<comment type="caution">
    <text evidence="4">The sequence shown here is derived from an EMBL/GenBank/DDBJ whole genome shotgun (WGS) entry which is preliminary data.</text>
</comment>
<reference evidence="4" key="1">
    <citation type="journal article" date="2020" name="mSystems">
        <title>Genome- and Community-Level Interaction Insights into Carbon Utilization and Element Cycling Functions of Hydrothermarchaeota in Hydrothermal Sediment.</title>
        <authorList>
            <person name="Zhou Z."/>
            <person name="Liu Y."/>
            <person name="Xu W."/>
            <person name="Pan J."/>
            <person name="Luo Z.H."/>
            <person name="Li M."/>
        </authorList>
    </citation>
    <scope>NUCLEOTIDE SEQUENCE [LARGE SCALE GENOMIC DNA]</scope>
    <source>
        <strain evidence="4">HyVt-345</strain>
    </source>
</reference>
<accession>A0A831QM07</accession>
<evidence type="ECO:0000313" key="4">
    <source>
        <dbReference type="EMBL" id="HEA19377.1"/>
    </source>
</evidence>
<dbReference type="AlphaFoldDB" id="A0A831QM07"/>
<dbReference type="EMBL" id="DRGL01000002">
    <property type="protein sequence ID" value="HEA19377.1"/>
    <property type="molecule type" value="Genomic_DNA"/>
</dbReference>
<dbReference type="SUPFAM" id="SSF51735">
    <property type="entry name" value="NAD(P)-binding Rossmann-fold domains"/>
    <property type="match status" value="1"/>
</dbReference>
<gene>
    <name evidence="4" type="ORF">ENH87_00450</name>
</gene>
<feature type="domain" description="NAD-dependent epimerase/dehydratase" evidence="2">
    <location>
        <begin position="4"/>
        <end position="224"/>
    </location>
</feature>
<dbReference type="InterPro" id="IPR013549">
    <property type="entry name" value="DUF1731"/>
</dbReference>
<dbReference type="InterPro" id="IPR036291">
    <property type="entry name" value="NAD(P)-bd_dom_sf"/>
</dbReference>
<dbReference type="PANTHER" id="PTHR11092:SF0">
    <property type="entry name" value="EPIMERASE FAMILY PROTEIN SDR39U1"/>
    <property type="match status" value="1"/>
</dbReference>
<dbReference type="InterPro" id="IPR010099">
    <property type="entry name" value="SDR39U1"/>
</dbReference>
<dbReference type="Gene3D" id="3.40.50.720">
    <property type="entry name" value="NAD(P)-binding Rossmann-like Domain"/>
    <property type="match status" value="1"/>
</dbReference>
<dbReference type="InterPro" id="IPR001509">
    <property type="entry name" value="Epimerase_deHydtase"/>
</dbReference>
<dbReference type="PANTHER" id="PTHR11092">
    <property type="entry name" value="SUGAR NUCLEOTIDE EPIMERASE RELATED"/>
    <property type="match status" value="1"/>
</dbReference>
<sequence>MRLLITGATGLVGSEIVRQCQHRKIPVNYLTTSKDKIAKKPDYHGYYWNPDSGEIDDACFDGVTAIINLAGASISKRWTSSYKKTILSSRVNTLKTLYKALKKQKTLHRANYDGITSFVSASAIGVYPDSLSKYYTETETKVDNSFLGEVVDLWEKQADTFNVFDFSVAKVRIGLVMSANGGALPELAKPIKNYVGAAFGSGQQWQSWVHISDLARIFLYTVENSLSGIFNGVGPNPVTNTKLVKEIAKVVERPLFLPNIPKFVMYTILGEMAYILFASQRVSCKKIEEEGFIFLYPNVCLALEQIYASGKKDGATDAFYEKEYSS</sequence>
<dbReference type="Pfam" id="PF08338">
    <property type="entry name" value="DUF1731"/>
    <property type="match status" value="1"/>
</dbReference>
<dbReference type="Pfam" id="PF01370">
    <property type="entry name" value="Epimerase"/>
    <property type="match status" value="1"/>
</dbReference>
<feature type="domain" description="DUF1731" evidence="3">
    <location>
        <begin position="260"/>
        <end position="306"/>
    </location>
</feature>
<proteinExistence type="inferred from homology"/>